<keyword evidence="2" id="KW-1185">Reference proteome</keyword>
<dbReference type="HOGENOM" id="CLU_3363201_0_0_9"/>
<proteinExistence type="predicted"/>
<dbReference type="EMBL" id="CP006643">
    <property type="protein sequence ID" value="AGX03034.1"/>
    <property type="molecule type" value="Genomic_DNA"/>
</dbReference>
<dbReference type="AlphaFoldDB" id="U5L5G8"/>
<name>U5L5G8_9BACI</name>
<evidence type="ECO:0000313" key="2">
    <source>
        <dbReference type="Proteomes" id="UP000017805"/>
    </source>
</evidence>
<protein>
    <submittedName>
        <fullName evidence="1">Uncharacterized protein</fullName>
    </submittedName>
</protein>
<dbReference type="KEGG" id="bif:N288_05400"/>
<evidence type="ECO:0000313" key="1">
    <source>
        <dbReference type="EMBL" id="AGX03034.1"/>
    </source>
</evidence>
<gene>
    <name evidence="1" type="ORF">N288_05400</name>
</gene>
<organism evidence="1 2">
    <name type="scientific">Bacillus infantis NRRL B-14911</name>
    <dbReference type="NCBI Taxonomy" id="1367477"/>
    <lineage>
        <taxon>Bacteria</taxon>
        <taxon>Bacillati</taxon>
        <taxon>Bacillota</taxon>
        <taxon>Bacilli</taxon>
        <taxon>Bacillales</taxon>
        <taxon>Bacillaceae</taxon>
        <taxon>Bacillus</taxon>
    </lineage>
</organism>
<reference evidence="1 2" key="1">
    <citation type="submission" date="2013-07" db="EMBL/GenBank/DDBJ databases">
        <title>Complete genome sequence of Bacillus infantis NRRL B-14911 that has potential to induce cardiac disease by antigenic mimicry.</title>
        <authorList>
            <person name="Massilamany C."/>
            <person name="Smith T.P.L."/>
            <person name="Loy J.D."/>
            <person name="Barletta R."/>
            <person name="Reddy J."/>
        </authorList>
    </citation>
    <scope>NUCLEOTIDE SEQUENCE [LARGE SCALE GENOMIC DNA]</scope>
    <source>
        <strain evidence="1 2">NRRL B-14911</strain>
    </source>
</reference>
<accession>U5L5G8</accession>
<sequence length="35" mass="4106">MGRMMPRMPRPRARKPAVTNKICFIFLITPAPFLF</sequence>
<dbReference type="Proteomes" id="UP000017805">
    <property type="component" value="Chromosome"/>
</dbReference>